<dbReference type="InterPro" id="IPR048925">
    <property type="entry name" value="RdfA"/>
</dbReference>
<dbReference type="Pfam" id="PF21811">
    <property type="entry name" value="RdfA"/>
    <property type="match status" value="1"/>
</dbReference>
<dbReference type="RefSeq" id="WP_121920213.1">
    <property type="nucleotide sequence ID" value="NZ_CP034145.1"/>
</dbReference>
<evidence type="ECO:0000313" key="2">
    <source>
        <dbReference type="EMBL" id="RMB18109.1"/>
    </source>
</evidence>
<dbReference type="OrthoDB" id="304916at2157"/>
<proteinExistence type="predicted"/>
<evidence type="ECO:0000313" key="4">
    <source>
        <dbReference type="Proteomes" id="UP000282007"/>
    </source>
</evidence>
<protein>
    <submittedName>
        <fullName evidence="2">Uncharacterized protein</fullName>
    </submittedName>
</protein>
<reference evidence="1 4" key="2">
    <citation type="submission" date="2018-07" db="EMBL/GenBank/DDBJ databases">
        <title>Genome sequences of Haloplanus aerogenes JCM 16430T.</title>
        <authorList>
            <person name="Kim Y.B."/>
            <person name="Roh S.W."/>
        </authorList>
    </citation>
    <scope>NUCLEOTIDE SEQUENCE [LARGE SCALE GENOMIC DNA]</scope>
    <source>
        <strain evidence="1 4">JCM 16430</strain>
    </source>
</reference>
<dbReference type="EMBL" id="REFS01000003">
    <property type="protein sequence ID" value="RMB18109.1"/>
    <property type="molecule type" value="Genomic_DNA"/>
</dbReference>
<dbReference type="GeneID" id="38472437"/>
<evidence type="ECO:0000313" key="3">
    <source>
        <dbReference type="Proteomes" id="UP000277326"/>
    </source>
</evidence>
<dbReference type="EMBL" id="CP034145">
    <property type="protein sequence ID" value="AZH26427.1"/>
    <property type="molecule type" value="Genomic_DNA"/>
</dbReference>
<dbReference type="Proteomes" id="UP000282007">
    <property type="component" value="Chromosome"/>
</dbReference>
<reference evidence="2 3" key="1">
    <citation type="journal article" date="2015" name="Stand. Genomic Sci.">
        <title>Genomic Encyclopedia of Bacterial and Archaeal Type Strains, Phase III: the genomes of soil and plant-associated and newly described type strains.</title>
        <authorList>
            <person name="Whitman W.B."/>
            <person name="Woyke T."/>
            <person name="Klenk H.P."/>
            <person name="Zhou Y."/>
            <person name="Lilburn T.G."/>
            <person name="Beck B.J."/>
            <person name="De Vos P."/>
            <person name="Vandamme P."/>
            <person name="Eisen J.A."/>
            <person name="Garrity G."/>
            <person name="Hugenholtz P."/>
            <person name="Kyrpides N.C."/>
        </authorList>
    </citation>
    <scope>NUCLEOTIDE SEQUENCE [LARGE SCALE GENOMIC DNA]</scope>
    <source>
        <strain evidence="2 3">CGMCC 1.10124</strain>
    </source>
</reference>
<keyword evidence="4" id="KW-1185">Reference proteome</keyword>
<accession>A0A3M0DFA7</accession>
<name>A0A3M0DFA7_9EURY</name>
<dbReference type="Proteomes" id="UP000277326">
    <property type="component" value="Unassembled WGS sequence"/>
</dbReference>
<sequence>MGCKVDTLIERYGLTVPDPDYDSVDEFLVTRWTGDDGRSADGYKSLTEWFNKRLLRRIYERHSRDTVSLHLEREYEVITGDETIERDELAADLATDGLDVAEIDEQLISWSTMRHHLKGCLDAEKEPDTATTDWQLNTVTMAKERTAEKARSVLSSLDSTGRLPGAERADVEVQVKLSCPDCSVRVPFENAVERGFVCEAHTQSDTETVPERLRNDLSVVALPFGLTETVQTLFLDQPYLVETIACSVL</sequence>
<organism evidence="2 3">
    <name type="scientific">Haloplanus aerogenes</name>
    <dbReference type="NCBI Taxonomy" id="660522"/>
    <lineage>
        <taxon>Archaea</taxon>
        <taxon>Methanobacteriati</taxon>
        <taxon>Methanobacteriota</taxon>
        <taxon>Stenosarchaea group</taxon>
        <taxon>Halobacteria</taxon>
        <taxon>Halobacteriales</taxon>
        <taxon>Haloferacaceae</taxon>
        <taxon>Haloplanus</taxon>
    </lineage>
</organism>
<dbReference type="AlphaFoldDB" id="A0A3M0DFA7"/>
<reference evidence="2" key="3">
    <citation type="submission" date="2018-10" db="EMBL/GenBank/DDBJ databases">
        <authorList>
            <person name="Whitman W."/>
            <person name="Huntemann M."/>
            <person name="Clum A."/>
            <person name="Pillay M."/>
            <person name="Palaniappan K."/>
            <person name="Varghese N."/>
            <person name="Mikhailova N."/>
            <person name="Stamatis D."/>
            <person name="Reddy T."/>
            <person name="Daum C."/>
            <person name="Shapiro N."/>
            <person name="Ivanova N."/>
            <person name="Kyrpides N."/>
            <person name="Woyke T."/>
        </authorList>
    </citation>
    <scope>NUCLEOTIDE SEQUENCE</scope>
    <source>
        <strain evidence="2">CGMCC 1.10124</strain>
    </source>
</reference>
<dbReference type="KEGG" id="haer:DU502_14085"/>
<evidence type="ECO:0000313" key="1">
    <source>
        <dbReference type="EMBL" id="AZH26427.1"/>
    </source>
</evidence>
<gene>
    <name evidence="2" type="ORF">ATH50_1557</name>
    <name evidence="1" type="ORF">DU502_14085</name>
</gene>